<organism evidence="4 5">
    <name type="scientific">SAR92 clade bacterium H455</name>
    <dbReference type="NCBI Taxonomy" id="2974818"/>
    <lineage>
        <taxon>Bacteria</taxon>
        <taxon>Pseudomonadati</taxon>
        <taxon>Pseudomonadota</taxon>
        <taxon>Gammaproteobacteria</taxon>
        <taxon>Cellvibrionales</taxon>
        <taxon>Porticoccaceae</taxon>
        <taxon>SAR92 clade</taxon>
    </lineage>
</organism>
<dbReference type="Pfam" id="PF01266">
    <property type="entry name" value="DAO"/>
    <property type="match status" value="1"/>
</dbReference>
<keyword evidence="2" id="KW-0812">Transmembrane</keyword>
<gene>
    <name evidence="4" type="ORF">NYF23_10295</name>
</gene>
<name>A0ABY5TMU0_9GAMM</name>
<proteinExistence type="predicted"/>
<dbReference type="PANTHER" id="PTHR13847:SF289">
    <property type="entry name" value="GLYCINE OXIDASE"/>
    <property type="match status" value="1"/>
</dbReference>
<keyword evidence="2" id="KW-1133">Transmembrane helix</keyword>
<dbReference type="Gene3D" id="3.30.9.10">
    <property type="entry name" value="D-Amino Acid Oxidase, subunit A, domain 2"/>
    <property type="match status" value="1"/>
</dbReference>
<protein>
    <submittedName>
        <fullName evidence="4">FAD-dependent oxidoreductase</fullName>
    </submittedName>
</protein>
<evidence type="ECO:0000259" key="3">
    <source>
        <dbReference type="Pfam" id="PF01266"/>
    </source>
</evidence>
<keyword evidence="2" id="KW-0472">Membrane</keyword>
<dbReference type="Proteomes" id="UP001059934">
    <property type="component" value="Chromosome"/>
</dbReference>
<dbReference type="EMBL" id="CP103416">
    <property type="protein sequence ID" value="UVW34401.1"/>
    <property type="molecule type" value="Genomic_DNA"/>
</dbReference>
<dbReference type="Gene3D" id="3.50.50.60">
    <property type="entry name" value="FAD/NAD(P)-binding domain"/>
    <property type="match status" value="2"/>
</dbReference>
<dbReference type="SUPFAM" id="SSF51905">
    <property type="entry name" value="FAD/NAD(P)-binding domain"/>
    <property type="match status" value="1"/>
</dbReference>
<dbReference type="SUPFAM" id="SSF54373">
    <property type="entry name" value="FAD-linked reductases, C-terminal domain"/>
    <property type="match status" value="1"/>
</dbReference>
<sequence>MNTDPQTVVVGAGIVGICTALYLQEKGRQVTLIDRLPPGEDTSSGNAGIISVGSVHPEAMPGIWKEIPHMLMQRMAPISLRPAYAPRLLPWLVRFLVSSSAAKADQSSAAISALSSRALDYLQPLVDKAGAQALLRQEGTLYINETSSQFAAAKLNCSYYQRRNVDYQIVEGTELADLEPSLRPGLAGAVLVPAGAQTLSPLALSRSLFTLFQQQGGEFLTAEVTGFKLEGKRVTALHTDCEISSQQVLSNQVLCREVFITAGAYSKTLAKQLGSTVPLDTERGYSVDLSNPGFQLKRPLLFAGRAFAATSMANGLRLAGTVEFAGLKAAPNYQRAHNLAQQGAYLFPQLNAQETKSWMGFRPSVPDTVPVISASPHFDNAFFGFGHGHLGLTQAAVTGAMLSALAVGEDCPLAISPFRVDRAW</sequence>
<dbReference type="InterPro" id="IPR006076">
    <property type="entry name" value="FAD-dep_OxRdtase"/>
</dbReference>
<keyword evidence="1" id="KW-0560">Oxidoreductase</keyword>
<accession>A0ABY5TMU0</accession>
<evidence type="ECO:0000256" key="2">
    <source>
        <dbReference type="SAM" id="Phobius"/>
    </source>
</evidence>
<evidence type="ECO:0000313" key="5">
    <source>
        <dbReference type="Proteomes" id="UP001059934"/>
    </source>
</evidence>
<dbReference type="InterPro" id="IPR036188">
    <property type="entry name" value="FAD/NAD-bd_sf"/>
</dbReference>
<reference evidence="4" key="1">
    <citation type="submission" date="2022-08" db="EMBL/GenBank/DDBJ databases">
        <title>Catabolic pathway analysis in culturable SAR92 clade bacteria reveals their overlooked roles in DMSP degradation in coastal seas.</title>
        <authorList>
            <person name="He X."/>
            <person name="Zhang X."/>
            <person name="Zhang Y."/>
        </authorList>
    </citation>
    <scope>NUCLEOTIDE SEQUENCE</scope>
    <source>
        <strain evidence="4">H455</strain>
    </source>
</reference>
<evidence type="ECO:0000313" key="4">
    <source>
        <dbReference type="EMBL" id="UVW34401.1"/>
    </source>
</evidence>
<feature type="transmembrane region" description="Helical" evidence="2">
    <location>
        <begin position="6"/>
        <end position="23"/>
    </location>
</feature>
<evidence type="ECO:0000256" key="1">
    <source>
        <dbReference type="ARBA" id="ARBA00023002"/>
    </source>
</evidence>
<feature type="domain" description="FAD dependent oxidoreductase" evidence="3">
    <location>
        <begin position="8"/>
        <end position="404"/>
    </location>
</feature>
<keyword evidence="5" id="KW-1185">Reference proteome</keyword>
<dbReference type="PANTHER" id="PTHR13847">
    <property type="entry name" value="SARCOSINE DEHYDROGENASE-RELATED"/>
    <property type="match status" value="1"/>
</dbReference>